<dbReference type="SUPFAM" id="SSF51351">
    <property type="entry name" value="Triosephosphate isomerase (TIM)"/>
    <property type="match status" value="1"/>
</dbReference>
<sequence>MSFWCFCWRGVWNIVSVWIESEVVVSPPYVFLPTVQASLKSDFQVAAQNCWVKKGGAFTGEVYAVDASDIAAQVLVSVLRGTKLSLLAIEVANTIVKGSHILQSISEKNIQFLETEILHSEAVEQLVSTDMTELLKIAAADKREEIDIFAREVYRFGDLCIDPQWHNLGRYSR</sequence>
<evidence type="ECO:0000256" key="5">
    <source>
        <dbReference type="SAM" id="SignalP"/>
    </source>
</evidence>
<evidence type="ECO:0000256" key="4">
    <source>
        <dbReference type="ARBA" id="ARBA00024331"/>
    </source>
</evidence>
<gene>
    <name evidence="7" type="ORF">POM88_020837</name>
</gene>
<dbReference type="Pfam" id="PF11961">
    <property type="entry name" value="DUF3475"/>
    <property type="match status" value="1"/>
</dbReference>
<dbReference type="InterPro" id="IPR035990">
    <property type="entry name" value="TIM_sf"/>
</dbReference>
<comment type="caution">
    <text evidence="7">The sequence shown here is derived from an EMBL/GenBank/DDBJ whole genome shotgun (WGS) entry which is preliminary data.</text>
</comment>
<feature type="domain" description="DUF3475" evidence="6">
    <location>
        <begin position="87"/>
        <end position="142"/>
    </location>
</feature>
<feature type="signal peptide" evidence="5">
    <location>
        <begin position="1"/>
        <end position="19"/>
    </location>
</feature>
<evidence type="ECO:0000256" key="2">
    <source>
        <dbReference type="ARBA" id="ARBA00011738"/>
    </source>
</evidence>
<organism evidence="7 8">
    <name type="scientific">Heracleum sosnowskyi</name>
    <dbReference type="NCBI Taxonomy" id="360622"/>
    <lineage>
        <taxon>Eukaryota</taxon>
        <taxon>Viridiplantae</taxon>
        <taxon>Streptophyta</taxon>
        <taxon>Embryophyta</taxon>
        <taxon>Tracheophyta</taxon>
        <taxon>Spermatophyta</taxon>
        <taxon>Magnoliopsida</taxon>
        <taxon>eudicotyledons</taxon>
        <taxon>Gunneridae</taxon>
        <taxon>Pentapetalae</taxon>
        <taxon>asterids</taxon>
        <taxon>campanulids</taxon>
        <taxon>Apiales</taxon>
        <taxon>Apiaceae</taxon>
        <taxon>Apioideae</taxon>
        <taxon>apioid superclade</taxon>
        <taxon>Tordylieae</taxon>
        <taxon>Tordyliinae</taxon>
        <taxon>Heracleum</taxon>
    </lineage>
</organism>
<evidence type="ECO:0000313" key="8">
    <source>
        <dbReference type="Proteomes" id="UP001237642"/>
    </source>
</evidence>
<dbReference type="PROSITE" id="PS51440">
    <property type="entry name" value="TIM_2"/>
    <property type="match status" value="1"/>
</dbReference>
<protein>
    <recommendedName>
        <fullName evidence="6">DUF3475 domain-containing protein</fullName>
    </recommendedName>
</protein>
<evidence type="ECO:0000256" key="1">
    <source>
        <dbReference type="ARBA" id="ARBA00007422"/>
    </source>
</evidence>
<evidence type="ECO:0000313" key="7">
    <source>
        <dbReference type="EMBL" id="KAK1383102.1"/>
    </source>
</evidence>
<comment type="subunit">
    <text evidence="2">Homodimer.</text>
</comment>
<keyword evidence="8" id="KW-1185">Reference proteome</keyword>
<comment type="pathway">
    <text evidence="4">Carbohydrate biosynthesis.</text>
</comment>
<keyword evidence="5" id="KW-0732">Signal</keyword>
<dbReference type="Proteomes" id="UP001237642">
    <property type="component" value="Unassembled WGS sequence"/>
</dbReference>
<evidence type="ECO:0000256" key="3">
    <source>
        <dbReference type="ARBA" id="ARBA00023235"/>
    </source>
</evidence>
<dbReference type="GO" id="GO:0004807">
    <property type="term" value="F:triose-phosphate isomerase activity"/>
    <property type="evidence" value="ECO:0007669"/>
    <property type="project" value="InterPro"/>
</dbReference>
<evidence type="ECO:0000259" key="6">
    <source>
        <dbReference type="Pfam" id="PF11961"/>
    </source>
</evidence>
<dbReference type="GO" id="GO:0045927">
    <property type="term" value="P:positive regulation of growth"/>
    <property type="evidence" value="ECO:0007669"/>
    <property type="project" value="InterPro"/>
</dbReference>
<feature type="chain" id="PRO_5041949250" description="DUF3475 domain-containing protein" evidence="5">
    <location>
        <begin position="20"/>
        <end position="173"/>
    </location>
</feature>
<dbReference type="AlphaFoldDB" id="A0AAD8MS90"/>
<accession>A0AAD8MS90</accession>
<dbReference type="InterPro" id="IPR013785">
    <property type="entry name" value="Aldolase_TIM"/>
</dbReference>
<name>A0AAD8MS90_9APIA</name>
<proteinExistence type="inferred from homology"/>
<dbReference type="PANTHER" id="PTHR31730:SF18">
    <property type="entry name" value="PROTEIN PSK SIMULATOR 2"/>
    <property type="match status" value="1"/>
</dbReference>
<dbReference type="EMBL" id="JAUIZM010000005">
    <property type="protein sequence ID" value="KAK1383102.1"/>
    <property type="molecule type" value="Genomic_DNA"/>
</dbReference>
<reference evidence="7" key="2">
    <citation type="submission" date="2023-05" db="EMBL/GenBank/DDBJ databases">
        <authorList>
            <person name="Schelkunov M.I."/>
        </authorList>
    </citation>
    <scope>NUCLEOTIDE SEQUENCE</scope>
    <source>
        <strain evidence="7">Hsosn_3</strain>
        <tissue evidence="7">Leaf</tissue>
    </source>
</reference>
<dbReference type="Gene3D" id="3.20.20.70">
    <property type="entry name" value="Aldolase class I"/>
    <property type="match status" value="1"/>
</dbReference>
<dbReference type="InterPro" id="IPR045021">
    <property type="entry name" value="PSI1/2/3"/>
</dbReference>
<dbReference type="PANTHER" id="PTHR31730">
    <property type="entry name" value="OS01G0873900 PROTEIN"/>
    <property type="match status" value="1"/>
</dbReference>
<dbReference type="InterPro" id="IPR021864">
    <property type="entry name" value="DUF3475"/>
</dbReference>
<dbReference type="InterPro" id="IPR000652">
    <property type="entry name" value="Triosephosphate_isomerase"/>
</dbReference>
<comment type="similarity">
    <text evidence="1">Belongs to the triosephosphate isomerase family.</text>
</comment>
<dbReference type="Pfam" id="PF00121">
    <property type="entry name" value="TIM"/>
    <property type="match status" value="1"/>
</dbReference>
<reference evidence="7" key="1">
    <citation type="submission" date="2023-02" db="EMBL/GenBank/DDBJ databases">
        <title>Genome of toxic invasive species Heracleum sosnowskyi carries increased number of genes despite the absence of recent whole-genome duplications.</title>
        <authorList>
            <person name="Schelkunov M."/>
            <person name="Shtratnikova V."/>
            <person name="Makarenko M."/>
            <person name="Klepikova A."/>
            <person name="Omelchenko D."/>
            <person name="Novikova G."/>
            <person name="Obukhova E."/>
            <person name="Bogdanov V."/>
            <person name="Penin A."/>
            <person name="Logacheva M."/>
        </authorList>
    </citation>
    <scope>NUCLEOTIDE SEQUENCE</scope>
    <source>
        <strain evidence="7">Hsosn_3</strain>
        <tissue evidence="7">Leaf</tissue>
    </source>
</reference>
<keyword evidence="3" id="KW-0413">Isomerase</keyword>